<feature type="domain" description="CCHC-type" evidence="3">
    <location>
        <begin position="388"/>
        <end position="402"/>
    </location>
</feature>
<feature type="compositionally biased region" description="Polar residues" evidence="2">
    <location>
        <begin position="120"/>
        <end position="138"/>
    </location>
</feature>
<comment type="caution">
    <text evidence="5">The sequence shown here is derived from an EMBL/GenBank/DDBJ whole genome shotgun (WGS) entry which is preliminary data.</text>
</comment>
<gene>
    <name evidence="5" type="ORF">OKA104_LOCUS13698</name>
    <name evidence="4" type="ORF">VCS650_LOCUS35825</name>
</gene>
<feature type="compositionally biased region" description="Basic and acidic residues" evidence="2">
    <location>
        <begin position="82"/>
        <end position="97"/>
    </location>
</feature>
<dbReference type="InterPro" id="IPR001878">
    <property type="entry name" value="Znf_CCHC"/>
</dbReference>
<keyword evidence="1" id="KW-0479">Metal-binding</keyword>
<dbReference type="OrthoDB" id="6783335at2759"/>
<dbReference type="EMBL" id="CAJNON010000834">
    <property type="protein sequence ID" value="CAF1388760.1"/>
    <property type="molecule type" value="Genomic_DNA"/>
</dbReference>
<evidence type="ECO:0000256" key="1">
    <source>
        <dbReference type="PROSITE-ProRule" id="PRU00047"/>
    </source>
</evidence>
<name>A0A818VZZ1_9BILA</name>
<evidence type="ECO:0000256" key="2">
    <source>
        <dbReference type="SAM" id="MobiDB-lite"/>
    </source>
</evidence>
<dbReference type="PROSITE" id="PS50158">
    <property type="entry name" value="ZF_CCHC"/>
    <property type="match status" value="1"/>
</dbReference>
<evidence type="ECO:0000313" key="5">
    <source>
        <dbReference type="EMBL" id="CAF3718610.1"/>
    </source>
</evidence>
<feature type="compositionally biased region" description="Low complexity" evidence="2">
    <location>
        <begin position="487"/>
        <end position="500"/>
    </location>
</feature>
<evidence type="ECO:0000259" key="3">
    <source>
        <dbReference type="PROSITE" id="PS50158"/>
    </source>
</evidence>
<feature type="region of interest" description="Disordered" evidence="2">
    <location>
        <begin position="482"/>
        <end position="501"/>
    </location>
</feature>
<organism evidence="5 6">
    <name type="scientific">Adineta steineri</name>
    <dbReference type="NCBI Taxonomy" id="433720"/>
    <lineage>
        <taxon>Eukaryota</taxon>
        <taxon>Metazoa</taxon>
        <taxon>Spiralia</taxon>
        <taxon>Gnathifera</taxon>
        <taxon>Rotifera</taxon>
        <taxon>Eurotatoria</taxon>
        <taxon>Bdelloidea</taxon>
        <taxon>Adinetida</taxon>
        <taxon>Adinetidae</taxon>
        <taxon>Adineta</taxon>
    </lineage>
</organism>
<accession>A0A818VZZ1</accession>
<dbReference type="GO" id="GO:0003676">
    <property type="term" value="F:nucleic acid binding"/>
    <property type="evidence" value="ECO:0007669"/>
    <property type="project" value="InterPro"/>
</dbReference>
<dbReference type="EMBL" id="CAJOAY010000699">
    <property type="protein sequence ID" value="CAF3718610.1"/>
    <property type="molecule type" value="Genomic_DNA"/>
</dbReference>
<sequence length="684" mass="78595">MSTYNTYARMSSSTKNRMADGDEFQEAMKQYNLQDGNSRTPKRQHSGGHETKENEDINVLTDNAQDSPFTVAKRQRKSSRRKVNDNKTEQDDVRQLNDDVNNLQEEKEQQHGRYVKNGKIKNTSRTFVNGNLTGMNKQVTHKPKQTRNNAKNTKKDNQTDSSINLTHTNDINQYQNTPILDHHQKDVSNQHKAPISQQTIQYAIEQHLPPIKINCEPKVKENKDAICLIKEFFSIIEPNFRKLNPKYCKPIGFEYWFIDRDGNLSCFTREIELFVFLCDAFNYPSQVLNTTFKPITPKRLPPQCSVLFKFVSNDITIDEFKAELMVQYQSVFTIEEMRGTRTGKSRHIRLDLTDPKEYSCLLNGGSLAIAGQLIEVAEFLAPPRLLICSRCNTPGHIKKHCKIDYDRCRRCGGDRSQGDHSTCTLQCHHCNGEHEATAFKCPVINDFRHELIEQLKNRPDLLPCNVQLFIPTEFRSSRNKNNHILTNNIPNSSSQQQPQQKNFSYHSNVWPSINGKEKSTTTSSSISWTSLPTDSSTLWNEMLKTQGEFDLLKRKFECQEQLLLSKFNDHKLKMGSILSLVSVQVQQQHESINSLFSFIKEIVPMVANSLAVCQKLVTKAAVVSPDQNEKNEFELLSQQILSSITYLNDQNNHVTNKQGELIKYFEKNTQMMKQGVELLLSSNE</sequence>
<evidence type="ECO:0000313" key="6">
    <source>
        <dbReference type="Proteomes" id="UP000663881"/>
    </source>
</evidence>
<keyword evidence="1" id="KW-0863">Zinc-finger</keyword>
<dbReference type="AlphaFoldDB" id="A0A818VZZ1"/>
<feature type="region of interest" description="Disordered" evidence="2">
    <location>
        <begin position="32"/>
        <end position="164"/>
    </location>
</feature>
<reference evidence="5" key="1">
    <citation type="submission" date="2021-02" db="EMBL/GenBank/DDBJ databases">
        <authorList>
            <person name="Nowell W R."/>
        </authorList>
    </citation>
    <scope>NUCLEOTIDE SEQUENCE</scope>
</reference>
<dbReference type="GO" id="GO:0008270">
    <property type="term" value="F:zinc ion binding"/>
    <property type="evidence" value="ECO:0007669"/>
    <property type="project" value="UniProtKB-KW"/>
</dbReference>
<proteinExistence type="predicted"/>
<keyword evidence="1" id="KW-0862">Zinc</keyword>
<evidence type="ECO:0000313" key="4">
    <source>
        <dbReference type="EMBL" id="CAF1388760.1"/>
    </source>
</evidence>
<dbReference type="Proteomes" id="UP000663891">
    <property type="component" value="Unassembled WGS sequence"/>
</dbReference>
<protein>
    <recommendedName>
        <fullName evidence="3">CCHC-type domain-containing protein</fullName>
    </recommendedName>
</protein>
<dbReference type="Proteomes" id="UP000663881">
    <property type="component" value="Unassembled WGS sequence"/>
</dbReference>